<evidence type="ECO:0000256" key="1">
    <source>
        <dbReference type="SAM" id="MobiDB-lite"/>
    </source>
</evidence>
<keyword evidence="2" id="KW-0472">Membrane</keyword>
<feature type="region of interest" description="Disordered" evidence="1">
    <location>
        <begin position="1"/>
        <end position="20"/>
    </location>
</feature>
<evidence type="ECO:0000313" key="4">
    <source>
        <dbReference type="Proteomes" id="UP001145072"/>
    </source>
</evidence>
<dbReference type="Proteomes" id="UP001145072">
    <property type="component" value="Unassembled WGS sequence"/>
</dbReference>
<dbReference type="AlphaFoldDB" id="A0A9X4AK15"/>
<evidence type="ECO:0000256" key="2">
    <source>
        <dbReference type="SAM" id="Phobius"/>
    </source>
</evidence>
<feature type="region of interest" description="Disordered" evidence="1">
    <location>
        <begin position="80"/>
        <end position="141"/>
    </location>
</feature>
<keyword evidence="4" id="KW-1185">Reference proteome</keyword>
<feature type="compositionally biased region" description="Acidic residues" evidence="1">
    <location>
        <begin position="128"/>
        <end position="140"/>
    </location>
</feature>
<evidence type="ECO:0000313" key="3">
    <source>
        <dbReference type="EMBL" id="MDC3422591.1"/>
    </source>
</evidence>
<feature type="transmembrane region" description="Helical" evidence="2">
    <location>
        <begin position="53"/>
        <end position="75"/>
    </location>
</feature>
<name>A0A9X4AK15_9BACI</name>
<gene>
    <name evidence="3" type="ORF">NC661_19745</name>
</gene>
<dbReference type="EMBL" id="JAMQJZ010000023">
    <property type="protein sequence ID" value="MDC3422591.1"/>
    <property type="molecule type" value="Genomic_DNA"/>
</dbReference>
<dbReference type="RefSeq" id="WP_259865454.1">
    <property type="nucleotide sequence ID" value="NZ_JAMQJZ010000023.1"/>
</dbReference>
<feature type="compositionally biased region" description="Polar residues" evidence="1">
    <location>
        <begin position="80"/>
        <end position="90"/>
    </location>
</feature>
<reference evidence="3" key="1">
    <citation type="submission" date="2022-06" db="EMBL/GenBank/DDBJ databases">
        <title>Aquibacillus sp. a new bacterium isolated from soil saline samples.</title>
        <authorList>
            <person name="Galisteo C."/>
            <person name="De La Haba R."/>
            <person name="Sanchez-Porro C."/>
            <person name="Ventosa A."/>
        </authorList>
    </citation>
    <scope>NUCLEOTIDE SEQUENCE</scope>
    <source>
        <strain evidence="3">JCM 12387</strain>
    </source>
</reference>
<proteinExistence type="predicted"/>
<organism evidence="3 4">
    <name type="scientific">Aquibacillus koreensis</name>
    <dbReference type="NCBI Taxonomy" id="279446"/>
    <lineage>
        <taxon>Bacteria</taxon>
        <taxon>Bacillati</taxon>
        <taxon>Bacillota</taxon>
        <taxon>Bacilli</taxon>
        <taxon>Bacillales</taxon>
        <taxon>Bacillaceae</taxon>
        <taxon>Aquibacillus</taxon>
    </lineage>
</organism>
<comment type="caution">
    <text evidence="3">The sequence shown here is derived from an EMBL/GenBank/DDBJ whole genome shotgun (WGS) entry which is preliminary data.</text>
</comment>
<keyword evidence="2" id="KW-0812">Transmembrane</keyword>
<keyword evidence="2" id="KW-1133">Transmembrane helix</keyword>
<protein>
    <submittedName>
        <fullName evidence="3">Uncharacterized protein</fullName>
    </submittedName>
</protein>
<feature type="compositionally biased region" description="Low complexity" evidence="1">
    <location>
        <begin position="100"/>
        <end position="110"/>
    </location>
</feature>
<accession>A0A9X4AK15</accession>
<sequence length="276" mass="31886">MKNEQRTTNQKLGNFPTHQLNQKQKEDIHENIMDALKKNEVQLGRRGIFMKKVVATIATVAALILFTILGVNTFYDDENNTAGTGNTDQPSEQDLENDTNQEQNQSPEQDQSSDQDQDQEQNNKTEPDENPSSDNEEQENDIPMFTDEVAIELMQNYKQNFEVVLEAGNNNNLNTMFESKSDVQRHFEEIMSEERASSLVEIYIDERDGSLHIVPTEAPVWLDQEADFTIEQVNEENYKIIQTQHNELIGSKEMIYHAKWQDNQWILSDVKSNDLE</sequence>